<feature type="transmembrane region" description="Helical" evidence="6">
    <location>
        <begin position="142"/>
        <end position="164"/>
    </location>
</feature>
<dbReference type="Proteomes" id="UP000721844">
    <property type="component" value="Unassembled WGS sequence"/>
</dbReference>
<gene>
    <name evidence="8" type="ORF">ACELLULO517_14565</name>
</gene>
<accession>A0A963Z2B6</accession>
<feature type="transmembrane region" description="Helical" evidence="6">
    <location>
        <begin position="243"/>
        <end position="265"/>
    </location>
</feature>
<dbReference type="GO" id="GO:0022857">
    <property type="term" value="F:transmembrane transporter activity"/>
    <property type="evidence" value="ECO:0007669"/>
    <property type="project" value="InterPro"/>
</dbReference>
<evidence type="ECO:0000256" key="5">
    <source>
        <dbReference type="ARBA" id="ARBA00023136"/>
    </source>
</evidence>
<dbReference type="PANTHER" id="PTHR23506:SF23">
    <property type="entry name" value="GH10249P"/>
    <property type="match status" value="1"/>
</dbReference>
<protein>
    <submittedName>
        <fullName evidence="8">MFS transporter</fullName>
    </submittedName>
</protein>
<dbReference type="AlphaFoldDB" id="A0A963Z2B6"/>
<feature type="transmembrane region" description="Helical" evidence="6">
    <location>
        <begin position="21"/>
        <end position="41"/>
    </location>
</feature>
<dbReference type="GO" id="GO:0016020">
    <property type="term" value="C:membrane"/>
    <property type="evidence" value="ECO:0007669"/>
    <property type="project" value="UniProtKB-SubCell"/>
</dbReference>
<feature type="transmembrane region" description="Helical" evidence="6">
    <location>
        <begin position="111"/>
        <end position="130"/>
    </location>
</feature>
<organism evidence="8 9">
    <name type="scientific">Acidisoma cellulosilyticum</name>
    <dbReference type="NCBI Taxonomy" id="2802395"/>
    <lineage>
        <taxon>Bacteria</taxon>
        <taxon>Pseudomonadati</taxon>
        <taxon>Pseudomonadota</taxon>
        <taxon>Alphaproteobacteria</taxon>
        <taxon>Acetobacterales</taxon>
        <taxon>Acidocellaceae</taxon>
        <taxon>Acidisoma</taxon>
    </lineage>
</organism>
<reference evidence="8 9" key="1">
    <citation type="journal article" date="2021" name="Microorganisms">
        <title>Acidisoma silvae sp. nov. and Acidisomacellulosilytica sp. nov., Two Acidophilic Bacteria Isolated from Decaying Wood, Hydrolyzing Cellulose and Producing Poly-3-hydroxybutyrate.</title>
        <authorList>
            <person name="Mieszkin S."/>
            <person name="Pouder E."/>
            <person name="Uroz S."/>
            <person name="Simon-Colin C."/>
            <person name="Alain K."/>
        </authorList>
    </citation>
    <scope>NUCLEOTIDE SEQUENCE [LARGE SCALE GENOMIC DNA]</scope>
    <source>
        <strain evidence="8 9">HW T5.17</strain>
    </source>
</reference>
<dbReference type="InterPro" id="IPR050930">
    <property type="entry name" value="MFS_Vesicular_Transporter"/>
</dbReference>
<name>A0A963Z2B6_9PROT</name>
<keyword evidence="9" id="KW-1185">Reference proteome</keyword>
<keyword evidence="5 6" id="KW-0472">Membrane</keyword>
<dbReference type="PROSITE" id="PS50850">
    <property type="entry name" value="MFS"/>
    <property type="match status" value="1"/>
</dbReference>
<dbReference type="Pfam" id="PF07690">
    <property type="entry name" value="MFS_1"/>
    <property type="match status" value="2"/>
</dbReference>
<feature type="transmembrane region" description="Helical" evidence="6">
    <location>
        <begin position="170"/>
        <end position="189"/>
    </location>
</feature>
<proteinExistence type="predicted"/>
<dbReference type="InterPro" id="IPR011701">
    <property type="entry name" value="MFS"/>
</dbReference>
<feature type="domain" description="Major facilitator superfamily (MFS) profile" evidence="7">
    <location>
        <begin position="14"/>
        <end position="392"/>
    </location>
</feature>
<dbReference type="InterPro" id="IPR001958">
    <property type="entry name" value="Tet-R_TetA/multi-R_MdtG-like"/>
</dbReference>
<evidence type="ECO:0000313" key="8">
    <source>
        <dbReference type="EMBL" id="MCB8881470.1"/>
    </source>
</evidence>
<feature type="transmembrane region" description="Helical" evidence="6">
    <location>
        <begin position="332"/>
        <end position="359"/>
    </location>
</feature>
<feature type="transmembrane region" description="Helical" evidence="6">
    <location>
        <begin position="53"/>
        <end position="74"/>
    </location>
</feature>
<dbReference type="InterPro" id="IPR036259">
    <property type="entry name" value="MFS_trans_sf"/>
</dbReference>
<dbReference type="SUPFAM" id="SSF103473">
    <property type="entry name" value="MFS general substrate transporter"/>
    <property type="match status" value="1"/>
</dbReference>
<dbReference type="PANTHER" id="PTHR23506">
    <property type="entry name" value="GH10249P"/>
    <property type="match status" value="1"/>
</dbReference>
<dbReference type="RefSeq" id="WP_227308140.1">
    <property type="nucleotide sequence ID" value="NZ_JAESVA010000004.1"/>
</dbReference>
<evidence type="ECO:0000256" key="4">
    <source>
        <dbReference type="ARBA" id="ARBA00022989"/>
    </source>
</evidence>
<sequence length="402" mass="41481">MESSACLGRLRVSRYAALSSVAFAALVDYLVYGAIVALGAYSPAGQAGDRQLGVLYGAYAFGLLVSTPLFGILGDRRGYRFPMLLGSGFGILAVLLLGAGPDFATMLLGRVLQGVAAAATWTAGFALLASHYQSDRVRMLGIAFMASTAGTVLGPVLSGALYEIGGYKSTFLVLGMLVLIDAVGRFLLLPSKVPPLSSGLSTLDLLMDRSVVVSAIAVAAAAAGWGILEPLLPHHLQRTSGPGPAVVGLLFTVASIVYGLFAPLVSFSTARFGLKPTIIGGLLGMAVTLPLLGVSLSLPMIGLVLCLVSIALAFLLNPTAAELGYAVERRGLACYGAVYAVYNIAYSIGMMGASTLVVLPASSVSFSQIMLCAGLILLLLIPLVLRTGPGTPAQKPDVRDLR</sequence>
<comment type="subcellular location">
    <subcellularLocation>
        <location evidence="1">Membrane</location>
        <topology evidence="1">Multi-pass membrane protein</topology>
    </subcellularLocation>
</comment>
<evidence type="ECO:0000256" key="3">
    <source>
        <dbReference type="ARBA" id="ARBA00022692"/>
    </source>
</evidence>
<feature type="transmembrane region" description="Helical" evidence="6">
    <location>
        <begin position="300"/>
        <end position="320"/>
    </location>
</feature>
<feature type="transmembrane region" description="Helical" evidence="6">
    <location>
        <begin position="277"/>
        <end position="294"/>
    </location>
</feature>
<dbReference type="Gene3D" id="1.20.1250.20">
    <property type="entry name" value="MFS general substrate transporter like domains"/>
    <property type="match status" value="2"/>
</dbReference>
<feature type="transmembrane region" description="Helical" evidence="6">
    <location>
        <begin position="365"/>
        <end position="385"/>
    </location>
</feature>
<keyword evidence="3 6" id="KW-0812">Transmembrane</keyword>
<feature type="transmembrane region" description="Helical" evidence="6">
    <location>
        <begin position="210"/>
        <end position="228"/>
    </location>
</feature>
<evidence type="ECO:0000256" key="1">
    <source>
        <dbReference type="ARBA" id="ARBA00004141"/>
    </source>
</evidence>
<comment type="caution">
    <text evidence="8">The sequence shown here is derived from an EMBL/GenBank/DDBJ whole genome shotgun (WGS) entry which is preliminary data.</text>
</comment>
<evidence type="ECO:0000256" key="2">
    <source>
        <dbReference type="ARBA" id="ARBA00022448"/>
    </source>
</evidence>
<evidence type="ECO:0000313" key="9">
    <source>
        <dbReference type="Proteomes" id="UP000721844"/>
    </source>
</evidence>
<feature type="transmembrane region" description="Helical" evidence="6">
    <location>
        <begin position="81"/>
        <end position="99"/>
    </location>
</feature>
<dbReference type="InterPro" id="IPR020846">
    <property type="entry name" value="MFS_dom"/>
</dbReference>
<dbReference type="CDD" id="cd17325">
    <property type="entry name" value="MFS_MdtG_SLC18_like"/>
    <property type="match status" value="1"/>
</dbReference>
<dbReference type="PRINTS" id="PR01035">
    <property type="entry name" value="TCRTETA"/>
</dbReference>
<keyword evidence="2" id="KW-0813">Transport</keyword>
<keyword evidence="4 6" id="KW-1133">Transmembrane helix</keyword>
<dbReference type="EMBL" id="JAESVA010000004">
    <property type="protein sequence ID" value="MCB8881470.1"/>
    <property type="molecule type" value="Genomic_DNA"/>
</dbReference>
<evidence type="ECO:0000256" key="6">
    <source>
        <dbReference type="SAM" id="Phobius"/>
    </source>
</evidence>
<evidence type="ECO:0000259" key="7">
    <source>
        <dbReference type="PROSITE" id="PS50850"/>
    </source>
</evidence>